<feature type="coiled-coil region" evidence="3">
    <location>
        <begin position="115"/>
        <end position="142"/>
    </location>
</feature>
<proteinExistence type="predicted"/>
<feature type="domain" description="Penicillin-binding protein transpeptidase" evidence="5">
    <location>
        <begin position="254"/>
        <end position="550"/>
    </location>
</feature>
<comment type="subcellular location">
    <subcellularLocation>
        <location evidence="1">Membrane</location>
    </subcellularLocation>
</comment>
<dbReference type="GO" id="GO:0008658">
    <property type="term" value="F:penicillin binding"/>
    <property type="evidence" value="ECO:0007669"/>
    <property type="project" value="InterPro"/>
</dbReference>
<dbReference type="InterPro" id="IPR001460">
    <property type="entry name" value="PCN-bd_Tpept"/>
</dbReference>
<evidence type="ECO:0000256" key="1">
    <source>
        <dbReference type="ARBA" id="ARBA00004370"/>
    </source>
</evidence>
<evidence type="ECO:0000259" key="5">
    <source>
        <dbReference type="Pfam" id="PF00905"/>
    </source>
</evidence>
<dbReference type="InterPro" id="IPR005311">
    <property type="entry name" value="PBP_dimer"/>
</dbReference>
<dbReference type="GO" id="GO:0071555">
    <property type="term" value="P:cell wall organization"/>
    <property type="evidence" value="ECO:0007669"/>
    <property type="project" value="TreeGrafter"/>
</dbReference>
<dbReference type="SUPFAM" id="SSF56601">
    <property type="entry name" value="beta-lactamase/transpeptidase-like"/>
    <property type="match status" value="1"/>
</dbReference>
<keyword evidence="4" id="KW-1133">Transmembrane helix</keyword>
<dbReference type="InterPro" id="IPR036138">
    <property type="entry name" value="PBP_dimer_sf"/>
</dbReference>
<dbReference type="AlphaFoldDB" id="A0A2M7X641"/>
<dbReference type="SUPFAM" id="SSF56519">
    <property type="entry name" value="Penicillin binding protein dimerisation domain"/>
    <property type="match status" value="1"/>
</dbReference>
<dbReference type="GO" id="GO:0005886">
    <property type="term" value="C:plasma membrane"/>
    <property type="evidence" value="ECO:0007669"/>
    <property type="project" value="TreeGrafter"/>
</dbReference>
<organism evidence="7 8">
    <name type="scientific">Candidatus Wolfebacteria bacterium CG_4_9_14_3_um_filter_37_9</name>
    <dbReference type="NCBI Taxonomy" id="1975065"/>
    <lineage>
        <taxon>Bacteria</taxon>
        <taxon>Candidatus Wolfeibacteriota</taxon>
    </lineage>
</organism>
<keyword evidence="2 4" id="KW-0472">Membrane</keyword>
<accession>A0A2M7X641</accession>
<evidence type="ECO:0000256" key="4">
    <source>
        <dbReference type="SAM" id="Phobius"/>
    </source>
</evidence>
<evidence type="ECO:0000313" key="7">
    <source>
        <dbReference type="EMBL" id="PJA41622.1"/>
    </source>
</evidence>
<feature type="transmembrane region" description="Helical" evidence="4">
    <location>
        <begin position="6"/>
        <end position="26"/>
    </location>
</feature>
<evidence type="ECO:0000259" key="6">
    <source>
        <dbReference type="Pfam" id="PF03717"/>
    </source>
</evidence>
<comment type="caution">
    <text evidence="7">The sequence shown here is derived from an EMBL/GenBank/DDBJ whole genome shotgun (WGS) entry which is preliminary data.</text>
</comment>
<dbReference type="Gene3D" id="3.40.710.10">
    <property type="entry name" value="DD-peptidase/beta-lactamase superfamily"/>
    <property type="match status" value="1"/>
</dbReference>
<keyword evidence="4" id="KW-0812">Transmembrane</keyword>
<dbReference type="InterPro" id="IPR012338">
    <property type="entry name" value="Beta-lactam/transpept-like"/>
</dbReference>
<dbReference type="Proteomes" id="UP000231634">
    <property type="component" value="Unassembled WGS sequence"/>
</dbReference>
<dbReference type="Pfam" id="PF03717">
    <property type="entry name" value="PBP_dimer"/>
    <property type="match status" value="1"/>
</dbReference>
<name>A0A2M7X641_9BACT</name>
<dbReference type="PANTHER" id="PTHR30627">
    <property type="entry name" value="PEPTIDOGLYCAN D,D-TRANSPEPTIDASE"/>
    <property type="match status" value="1"/>
</dbReference>
<keyword evidence="3" id="KW-0175">Coiled coil</keyword>
<dbReference type="PANTHER" id="PTHR30627:SF1">
    <property type="entry name" value="PEPTIDOGLYCAN D,D-TRANSPEPTIDASE FTSI"/>
    <property type="match status" value="1"/>
</dbReference>
<dbReference type="Gene3D" id="3.90.1310.10">
    <property type="entry name" value="Penicillin-binding protein 2a (Domain 2)"/>
    <property type="match status" value="1"/>
</dbReference>
<evidence type="ECO:0008006" key="9">
    <source>
        <dbReference type="Google" id="ProtNLM"/>
    </source>
</evidence>
<dbReference type="EMBL" id="PFWX01000033">
    <property type="protein sequence ID" value="PJA41622.1"/>
    <property type="molecule type" value="Genomic_DNA"/>
</dbReference>
<evidence type="ECO:0000256" key="3">
    <source>
        <dbReference type="SAM" id="Coils"/>
    </source>
</evidence>
<protein>
    <recommendedName>
        <fullName evidence="9">Penicillin-binding protein 2</fullName>
    </recommendedName>
</protein>
<reference evidence="8" key="1">
    <citation type="submission" date="2017-09" db="EMBL/GenBank/DDBJ databases">
        <title>Depth-based differentiation of microbial function through sediment-hosted aquifers and enrichment of novel symbionts in the deep terrestrial subsurface.</title>
        <authorList>
            <person name="Probst A.J."/>
            <person name="Ladd B."/>
            <person name="Jarett J.K."/>
            <person name="Geller-Mcgrath D.E."/>
            <person name="Sieber C.M.K."/>
            <person name="Emerson J.B."/>
            <person name="Anantharaman K."/>
            <person name="Thomas B.C."/>
            <person name="Malmstrom R."/>
            <person name="Stieglmeier M."/>
            <person name="Klingl A."/>
            <person name="Woyke T."/>
            <person name="Ryan C.M."/>
            <person name="Banfield J.F."/>
        </authorList>
    </citation>
    <scope>NUCLEOTIDE SEQUENCE [LARGE SCALE GENOMIC DNA]</scope>
</reference>
<dbReference type="InterPro" id="IPR050515">
    <property type="entry name" value="Beta-lactam/transpept"/>
</dbReference>
<evidence type="ECO:0000256" key="2">
    <source>
        <dbReference type="ARBA" id="ARBA00023136"/>
    </source>
</evidence>
<sequence length="565" mass="62550">MRWRYFSIIFIFSALYLVLISNLLNLQYFKKDYLSQAELRNQLSGILSSERGNIYITDKNNNKIEVALNKDYPIIYVVPKEIQQIAEQGGFRLAEGGLTTRAYAEQLSPIIGDSVDDLEKKLNKQEDEYELLVQKASGQQSEQIKNLNLKGIYFKKNNARFYPFEELASHLLGFVSPADDKETIKYGNVQLGRYGIESKFNSFLAGEAGVSDNGKIIKKSEKGKDLFLTIDRNIQAQSEEVLGKLIEKWGASSGSIIVQEPLTGKILAMANEPNFNPNDYSQFDIKNFLNPSVEAIYEPGSVFKIITMAAGIDSGKITPETSYVDTGSATINGRTIKNWDLKAHGKLTMMNVIEKSINTGTIFAERTTGHDIFYDYLNKFGFNEITGIDLPGEVRGDISHLKKGKDIDFATASFGQGVAITPIQLINAASAIANGGVLMKPLLLAEEKPTVIRRVISEDTAKKVTAMMVSAVKKNIIADIPNYEIAGKTGTAYIPNFKVGGYTDEVIHSYIGFAPASPSTDGPRFVILMKLEKPKALLAGGTVVPVFKELTQYLLNYYNVAPDRI</sequence>
<dbReference type="Pfam" id="PF00905">
    <property type="entry name" value="Transpeptidase"/>
    <property type="match status" value="1"/>
</dbReference>
<dbReference type="Gene3D" id="3.30.450.330">
    <property type="match status" value="1"/>
</dbReference>
<feature type="domain" description="Penicillin-binding protein dimerisation" evidence="6">
    <location>
        <begin position="48"/>
        <end position="211"/>
    </location>
</feature>
<gene>
    <name evidence="7" type="ORF">CO177_01275</name>
</gene>
<evidence type="ECO:0000313" key="8">
    <source>
        <dbReference type="Proteomes" id="UP000231634"/>
    </source>
</evidence>